<keyword evidence="4" id="KW-1185">Reference proteome</keyword>
<organism evidence="3 4">
    <name type="scientific">Daphnia sinensis</name>
    <dbReference type="NCBI Taxonomy" id="1820382"/>
    <lineage>
        <taxon>Eukaryota</taxon>
        <taxon>Metazoa</taxon>
        <taxon>Ecdysozoa</taxon>
        <taxon>Arthropoda</taxon>
        <taxon>Crustacea</taxon>
        <taxon>Branchiopoda</taxon>
        <taxon>Diplostraca</taxon>
        <taxon>Cladocera</taxon>
        <taxon>Anomopoda</taxon>
        <taxon>Daphniidae</taxon>
        <taxon>Daphnia</taxon>
        <taxon>Daphnia similis group</taxon>
    </lineage>
</organism>
<dbReference type="EMBL" id="WJBH02000005">
    <property type="protein sequence ID" value="KAI9558835.1"/>
    <property type="molecule type" value="Genomic_DNA"/>
</dbReference>
<feature type="coiled-coil region" evidence="1">
    <location>
        <begin position="73"/>
        <end position="107"/>
    </location>
</feature>
<evidence type="ECO:0000313" key="4">
    <source>
        <dbReference type="Proteomes" id="UP000820818"/>
    </source>
</evidence>
<keyword evidence="1" id="KW-0175">Coiled coil</keyword>
<name>A0AAD5LA36_9CRUS</name>
<dbReference type="Proteomes" id="UP000820818">
    <property type="component" value="Linkage Group LG5"/>
</dbReference>
<proteinExistence type="predicted"/>
<feature type="region of interest" description="Disordered" evidence="2">
    <location>
        <begin position="207"/>
        <end position="272"/>
    </location>
</feature>
<reference evidence="3 4" key="1">
    <citation type="submission" date="2022-05" db="EMBL/GenBank/DDBJ databases">
        <title>A multi-omics perspective on studying reproductive biology in Daphnia sinensis.</title>
        <authorList>
            <person name="Jia J."/>
        </authorList>
    </citation>
    <scope>NUCLEOTIDE SEQUENCE [LARGE SCALE GENOMIC DNA]</scope>
    <source>
        <strain evidence="3 4">WSL</strain>
    </source>
</reference>
<protein>
    <submittedName>
        <fullName evidence="3">Uncharacterized protein</fullName>
    </submittedName>
</protein>
<gene>
    <name evidence="3" type="ORF">GHT06_015624</name>
</gene>
<feature type="compositionally biased region" description="Basic and acidic residues" evidence="2">
    <location>
        <begin position="230"/>
        <end position="263"/>
    </location>
</feature>
<sequence length="272" mass="30849">MSVFCPHIAITSDANLELPVGFKPDDIDVLVKATPDQRAVVINTGCVALRKLLENKEELSEDQAFKKGKDGKEEGIAAELARSQREKKTLEAEKDIQLNEITNLMQKCEIAKIEPNEAQAEPKALRESEFETIKKNRIKVEDGKDQKTQNAAWKLFKNQIIAVIDNFQDRMKYVMKDGNDSEEDNDVEIEEAQPAAACNIATSNYRKTHRTPVNKPTKAKKARNSNSPSKENEITRYFKKIPKDASKHQDGKDALSEHNDELFQHFPNKIFP</sequence>
<accession>A0AAD5LA36</accession>
<evidence type="ECO:0000256" key="2">
    <source>
        <dbReference type="SAM" id="MobiDB-lite"/>
    </source>
</evidence>
<evidence type="ECO:0000313" key="3">
    <source>
        <dbReference type="EMBL" id="KAI9558835.1"/>
    </source>
</evidence>
<comment type="caution">
    <text evidence="3">The sequence shown here is derived from an EMBL/GenBank/DDBJ whole genome shotgun (WGS) entry which is preliminary data.</text>
</comment>
<feature type="compositionally biased region" description="Basic residues" evidence="2">
    <location>
        <begin position="207"/>
        <end position="223"/>
    </location>
</feature>
<dbReference type="AlphaFoldDB" id="A0AAD5LA36"/>
<evidence type="ECO:0000256" key="1">
    <source>
        <dbReference type="SAM" id="Coils"/>
    </source>
</evidence>